<reference evidence="3" key="1">
    <citation type="submission" date="2012-03" db="EMBL/GenBank/DDBJ databases">
        <title>Complete sequence of chromosome of Deinococcus peraridilitoris DSM 19664.</title>
        <authorList>
            <person name="Lucas S."/>
            <person name="Copeland A."/>
            <person name="Lapidus A."/>
            <person name="Glavina del Rio T."/>
            <person name="Dalin E."/>
            <person name="Tice H."/>
            <person name="Bruce D."/>
            <person name="Goodwin L."/>
            <person name="Pitluck S."/>
            <person name="Peters L."/>
            <person name="Mikhailova N."/>
            <person name="Lu M."/>
            <person name="Kyrpides N."/>
            <person name="Mavromatis K."/>
            <person name="Ivanova N."/>
            <person name="Brettin T."/>
            <person name="Detter J.C."/>
            <person name="Han C."/>
            <person name="Larimer F."/>
            <person name="Land M."/>
            <person name="Hauser L."/>
            <person name="Markowitz V."/>
            <person name="Cheng J.-F."/>
            <person name="Hugenholtz P."/>
            <person name="Woyke T."/>
            <person name="Wu D."/>
            <person name="Pukall R."/>
            <person name="Steenblock K."/>
            <person name="Brambilla E."/>
            <person name="Klenk H.-P."/>
            <person name="Eisen J.A."/>
        </authorList>
    </citation>
    <scope>NUCLEOTIDE SEQUENCE [LARGE SCALE GENOMIC DNA]</scope>
    <source>
        <strain evidence="3">DSM 19664 / LMG 22246 / CIP 109416 / KR-200</strain>
    </source>
</reference>
<organism evidence="2 3">
    <name type="scientific">Deinococcus peraridilitoris (strain DSM 19664 / LMG 22246 / CIP 109416 / KR-200)</name>
    <dbReference type="NCBI Taxonomy" id="937777"/>
    <lineage>
        <taxon>Bacteria</taxon>
        <taxon>Thermotogati</taxon>
        <taxon>Deinococcota</taxon>
        <taxon>Deinococci</taxon>
        <taxon>Deinococcales</taxon>
        <taxon>Deinococcaceae</taxon>
        <taxon>Deinococcus</taxon>
    </lineage>
</organism>
<evidence type="ECO:0000313" key="3">
    <source>
        <dbReference type="Proteomes" id="UP000010467"/>
    </source>
</evidence>
<dbReference type="Proteomes" id="UP000010467">
    <property type="component" value="Chromosome"/>
</dbReference>
<dbReference type="AlphaFoldDB" id="K9ZZF5"/>
<dbReference type="HOGENOM" id="CLU_2315639_0_0_0"/>
<feature type="region of interest" description="Disordered" evidence="1">
    <location>
        <begin position="74"/>
        <end position="99"/>
    </location>
</feature>
<dbReference type="KEGG" id="dpd:Deipe_1440"/>
<dbReference type="STRING" id="937777.Deipe_1440"/>
<keyword evidence="3" id="KW-1185">Reference proteome</keyword>
<feature type="compositionally biased region" description="Low complexity" evidence="1">
    <location>
        <begin position="74"/>
        <end position="83"/>
    </location>
</feature>
<evidence type="ECO:0000313" key="2">
    <source>
        <dbReference type="EMBL" id="AFZ66981.1"/>
    </source>
</evidence>
<evidence type="ECO:0000256" key="1">
    <source>
        <dbReference type="SAM" id="MobiDB-lite"/>
    </source>
</evidence>
<dbReference type="PATRIC" id="fig|937777.3.peg.1445"/>
<dbReference type="RefSeq" id="WP_015235289.1">
    <property type="nucleotide sequence ID" value="NC_019793.1"/>
</dbReference>
<dbReference type="EMBL" id="CP003382">
    <property type="protein sequence ID" value="AFZ66981.1"/>
    <property type="molecule type" value="Genomic_DNA"/>
</dbReference>
<gene>
    <name evidence="2" type="ordered locus">Deipe_1440</name>
</gene>
<proteinExistence type="predicted"/>
<sequence length="99" mass="10980">MASLPWRRQTPRDFLTSDLALVIGRMATACGTLPTVVLFGQAALTERTGWHVGFDYAVLTRFWKHEAEARTANNPNARAALNRSRVRGKRGTGDNLPDL</sequence>
<protein>
    <submittedName>
        <fullName evidence="2">Uncharacterized protein</fullName>
    </submittedName>
</protein>
<accession>K9ZZF5</accession>
<name>K9ZZF5_DEIPD</name>